<evidence type="ECO:0000256" key="1">
    <source>
        <dbReference type="SAM" id="MobiDB-lite"/>
    </source>
</evidence>
<name>A0A654TA14_MYCTX</name>
<sequence>MGAGLGAGAAPMSAATPIRANSPPTGTVASSSALILTKTPATGDGISVSTLSVDTSTSGSST</sequence>
<feature type="compositionally biased region" description="Low complexity" evidence="1">
    <location>
        <begin position="47"/>
        <end position="62"/>
    </location>
</feature>
<reference evidence="2 3" key="1">
    <citation type="submission" date="2015-03" db="EMBL/GenBank/DDBJ databases">
        <authorList>
            <consortium name="Pathogen Informatics"/>
        </authorList>
    </citation>
    <scope>NUCLEOTIDE SEQUENCE [LARGE SCALE GENOMIC DNA]</scope>
    <source>
        <strain evidence="2 3">G09901357</strain>
    </source>
</reference>
<dbReference type="AlphaFoldDB" id="A0A654TA14"/>
<dbReference type="Proteomes" id="UP000048289">
    <property type="component" value="Unassembled WGS sequence"/>
</dbReference>
<gene>
    <name evidence="2" type="ORF">ERS007681_02436</name>
</gene>
<evidence type="ECO:0000313" key="3">
    <source>
        <dbReference type="Proteomes" id="UP000048289"/>
    </source>
</evidence>
<feature type="compositionally biased region" description="Polar residues" evidence="1">
    <location>
        <begin position="22"/>
        <end position="34"/>
    </location>
</feature>
<evidence type="ECO:0000313" key="2">
    <source>
        <dbReference type="EMBL" id="CFE40241.1"/>
    </source>
</evidence>
<dbReference type="EMBL" id="CFOE01000321">
    <property type="protein sequence ID" value="CFE40241.1"/>
    <property type="molecule type" value="Genomic_DNA"/>
</dbReference>
<proteinExistence type="predicted"/>
<feature type="region of interest" description="Disordered" evidence="1">
    <location>
        <begin position="1"/>
        <end position="62"/>
    </location>
</feature>
<protein>
    <submittedName>
        <fullName evidence="2">Uncharacterized protein</fullName>
    </submittedName>
</protein>
<organism evidence="2 3">
    <name type="scientific">Mycobacterium tuberculosis</name>
    <dbReference type="NCBI Taxonomy" id="1773"/>
    <lineage>
        <taxon>Bacteria</taxon>
        <taxon>Bacillati</taxon>
        <taxon>Actinomycetota</taxon>
        <taxon>Actinomycetes</taxon>
        <taxon>Mycobacteriales</taxon>
        <taxon>Mycobacteriaceae</taxon>
        <taxon>Mycobacterium</taxon>
        <taxon>Mycobacterium tuberculosis complex</taxon>
    </lineage>
</organism>
<accession>A0A654TA14</accession>